<reference evidence="1 2" key="1">
    <citation type="journal article" date="2017" name="Int. J. Syst. Evol. Microbiol.">
        <title>Marinicauda algicola sp. nov., isolated from a marine red alga Rhodosorus marinus.</title>
        <authorList>
            <person name="Jeong S.E."/>
            <person name="Jeon S.H."/>
            <person name="Chun B.H."/>
            <person name="Kim D.W."/>
            <person name="Jeon C.O."/>
        </authorList>
    </citation>
    <scope>NUCLEOTIDE SEQUENCE [LARGE SCALE GENOMIC DNA]</scope>
    <source>
        <strain evidence="1 2">JCM 31718</strain>
    </source>
</reference>
<dbReference type="Proteomes" id="UP000308054">
    <property type="component" value="Unassembled WGS sequence"/>
</dbReference>
<name>A0A4S2GPZ2_9PROT</name>
<comment type="caution">
    <text evidence="1">The sequence shown here is derived from an EMBL/GenBank/DDBJ whole genome shotgun (WGS) entry which is preliminary data.</text>
</comment>
<proteinExistence type="predicted"/>
<sequence length="50" mass="5455">MSDRAGLVNRRFLLLVSGEALSIIGDQLTRIAAIWLILEIASNLAAVGFW</sequence>
<protein>
    <submittedName>
        <fullName evidence="1">MFS transporter</fullName>
    </submittedName>
</protein>
<organism evidence="1 2">
    <name type="scientific">Marinicauda algicola</name>
    <dbReference type="NCBI Taxonomy" id="2029849"/>
    <lineage>
        <taxon>Bacteria</taxon>
        <taxon>Pseudomonadati</taxon>
        <taxon>Pseudomonadota</taxon>
        <taxon>Alphaproteobacteria</taxon>
        <taxon>Maricaulales</taxon>
        <taxon>Maricaulaceae</taxon>
        <taxon>Marinicauda</taxon>
    </lineage>
</organism>
<dbReference type="AlphaFoldDB" id="A0A4S2GPZ2"/>
<evidence type="ECO:0000313" key="1">
    <source>
        <dbReference type="EMBL" id="TGY84854.1"/>
    </source>
</evidence>
<keyword evidence="2" id="KW-1185">Reference proteome</keyword>
<evidence type="ECO:0000313" key="2">
    <source>
        <dbReference type="Proteomes" id="UP000308054"/>
    </source>
</evidence>
<accession>A0A4S2GPZ2</accession>
<dbReference type="EMBL" id="SRXW01000109">
    <property type="protein sequence ID" value="TGY84854.1"/>
    <property type="molecule type" value="Genomic_DNA"/>
</dbReference>
<gene>
    <name evidence="1" type="ORF">E5163_16940</name>
</gene>
<feature type="non-terminal residue" evidence="1">
    <location>
        <position position="50"/>
    </location>
</feature>